<organism evidence="2 3">
    <name type="scientific">Vermiconidia calcicola</name>
    <dbReference type="NCBI Taxonomy" id="1690605"/>
    <lineage>
        <taxon>Eukaryota</taxon>
        <taxon>Fungi</taxon>
        <taxon>Dikarya</taxon>
        <taxon>Ascomycota</taxon>
        <taxon>Pezizomycotina</taxon>
        <taxon>Dothideomycetes</taxon>
        <taxon>Dothideomycetidae</taxon>
        <taxon>Mycosphaerellales</taxon>
        <taxon>Extremaceae</taxon>
        <taxon>Vermiconidia</taxon>
    </lineage>
</organism>
<keyword evidence="3" id="KW-1185">Reference proteome</keyword>
<feature type="compositionally biased region" description="Basic and acidic residues" evidence="1">
    <location>
        <begin position="154"/>
        <end position="167"/>
    </location>
</feature>
<dbReference type="EMBL" id="JAXLQG010000004">
    <property type="protein sequence ID" value="KAK5541372.1"/>
    <property type="molecule type" value="Genomic_DNA"/>
</dbReference>
<evidence type="ECO:0000256" key="1">
    <source>
        <dbReference type="SAM" id="MobiDB-lite"/>
    </source>
</evidence>
<sequence>MVLEERMKTMHVELGALSELHLEVSRGDLVHELSPADVNNASGLARYGYQQLRSILEPGRTFFDITLPFDEHTGKAVIQVLTVVHQESGHLKTDVVGAYQLCCDQVLDERISPGKPPSPQTLGIPRREEIDYGDDNDDDRESTSIENSNVTDLPPEKETEKEAEGTSKKNDEIVKLLVRQIEVGMKKMTKRKEAFDPLTIDASYFLGQSEEIRALFVSIFAKIKQIQAQNLQRERGATEDVCGLAKLFENGEARGKTNERKAHVWKMWRWWFWYFHSCLRIIFFNWRQMERDRKANGAYVMHLIVNDLLATEGISALAVIAALAGKARKI</sequence>
<evidence type="ECO:0000313" key="3">
    <source>
        <dbReference type="Proteomes" id="UP001345827"/>
    </source>
</evidence>
<dbReference type="AlphaFoldDB" id="A0AAV9QFC1"/>
<feature type="region of interest" description="Disordered" evidence="1">
    <location>
        <begin position="109"/>
        <end position="167"/>
    </location>
</feature>
<feature type="compositionally biased region" description="Acidic residues" evidence="1">
    <location>
        <begin position="131"/>
        <end position="140"/>
    </location>
</feature>
<protein>
    <submittedName>
        <fullName evidence="2">Uncharacterized protein</fullName>
    </submittedName>
</protein>
<reference evidence="2 3" key="1">
    <citation type="submission" date="2023-06" db="EMBL/GenBank/DDBJ databases">
        <title>Black Yeasts Isolated from many extreme environments.</title>
        <authorList>
            <person name="Coleine C."/>
            <person name="Stajich J.E."/>
            <person name="Selbmann L."/>
        </authorList>
    </citation>
    <scope>NUCLEOTIDE SEQUENCE [LARGE SCALE GENOMIC DNA]</scope>
    <source>
        <strain evidence="2 3">CCFEE 5887</strain>
    </source>
</reference>
<evidence type="ECO:0000313" key="2">
    <source>
        <dbReference type="EMBL" id="KAK5541372.1"/>
    </source>
</evidence>
<name>A0AAV9QFC1_9PEZI</name>
<comment type="caution">
    <text evidence="2">The sequence shown here is derived from an EMBL/GenBank/DDBJ whole genome shotgun (WGS) entry which is preliminary data.</text>
</comment>
<proteinExistence type="predicted"/>
<accession>A0AAV9QFC1</accession>
<gene>
    <name evidence="2" type="ORF">LTR25_003149</name>
</gene>
<dbReference type="Proteomes" id="UP001345827">
    <property type="component" value="Unassembled WGS sequence"/>
</dbReference>